<dbReference type="PANTHER" id="PTHR43817:SF1">
    <property type="entry name" value="HYDROLASE, FAMILY 43, PUTATIVE (AFU_ORTHOLOGUE AFUA_3G01660)-RELATED"/>
    <property type="match status" value="1"/>
</dbReference>
<dbReference type="RefSeq" id="WP_197527436.1">
    <property type="nucleotide sequence ID" value="NZ_CP036291.1"/>
</dbReference>
<feature type="signal peptide" evidence="3">
    <location>
        <begin position="1"/>
        <end position="19"/>
    </location>
</feature>
<evidence type="ECO:0000313" key="4">
    <source>
        <dbReference type="EMBL" id="QDU88910.1"/>
    </source>
</evidence>
<dbReference type="SUPFAM" id="SSF49785">
    <property type="entry name" value="Galactose-binding domain-like"/>
    <property type="match status" value="1"/>
</dbReference>
<feature type="chain" id="PRO_5021930744" evidence="3">
    <location>
        <begin position="20"/>
        <end position="1126"/>
    </location>
</feature>
<dbReference type="InterPro" id="IPR008979">
    <property type="entry name" value="Galactose-bd-like_sf"/>
</dbReference>
<gene>
    <name evidence="4" type="ORF">Pla175_22940</name>
</gene>
<keyword evidence="2 4" id="KW-0378">Hydrolase</keyword>
<dbReference type="AlphaFoldDB" id="A0A518DBS3"/>
<evidence type="ECO:0000256" key="1">
    <source>
        <dbReference type="ARBA" id="ARBA00022729"/>
    </source>
</evidence>
<organism evidence="4 5">
    <name type="scientific">Pirellulimonas nuda</name>
    <dbReference type="NCBI Taxonomy" id="2528009"/>
    <lineage>
        <taxon>Bacteria</taxon>
        <taxon>Pseudomonadati</taxon>
        <taxon>Planctomycetota</taxon>
        <taxon>Planctomycetia</taxon>
        <taxon>Pirellulales</taxon>
        <taxon>Lacipirellulaceae</taxon>
        <taxon>Pirellulimonas</taxon>
    </lineage>
</organism>
<sequence precursor="true">MKTLMVVSLVCAAVSHLFAADSLRDRFQSPPKCAKPHTWWHWMNGYVSAEGITKDLEAMARAGVGGLQAFQIERGMDPGPVKYLSTEWRELMTHAIKEADRLGLEVCFHNCAGWSSSGGPWITPEHAMQNVVWTQQRVLGPKNVDVKLQRPKNLRDDYFQDIAVLAFPTPESERSGEIGFRVANWKAKAGYERDNQLTADTRQVESGDLIELASIVDLTQEMDANGWLKWKVPQGHWTIVRFGHAVCGLRNRPAPQEARGNECDKMSKAAAAWHWKHTVQKVIVDAGPLTGKAFNNVLIDSYETGQQNWTSGFETEFQRRMGYDAIKYLPAVTGRVINDLEHTERFLWDFRRTIADMWTENYFGHFAEMCHQNGLLLSCEPYGLPGNMDDFAVADVVDIPMGEWWARTTGGPFKSSSKLAASAAHTNGRRFVGAEAFTAGRMTAAFVNHPYALKAQGDYFFCQGANRIIFHTFVHQPWGDDVKPGMTMGPWGFQNNRNNTWYEQGKAWNEYLARSQYLLQEGAFQADICYYPGESAPQTTKAREDMNPTLPVGYDYDTISRNSLLKLSVDEGRLVLPGLMEYRLLVMPDGPVRPEVLKKVQQLLSDGAHVVWKKPQGTPGLQDYPNADRMLAKTADQVWRDCDGTKVKEIAYNEGRLYWPRSLAEILSSMGVQPDVSFFSAQATAPALVSSSGYEWIHRRIGSADVYLISNQQEVARQVEVVFRIKGRVPELWNAQTGEVSRAPLYQTTDHSTTRVKLFMEPAESVFVVFNEKAEAPSMVDVFHNGKTLFNNSPQTSPVLAIHRAVYGDLNGDSSRQVNVTDTLANRVSSNSLRLAADNRLAGRDPAIRTKKQLRVDYSLGGIQSTIVVDENEMLDLGSRLETVAATPAPAKLSMAKNGSVLTAMEAGNYELFYSDGTRKSVKIPSIPDPIDLSADWTLHCPRGWGPTQMNLAQLVSWPKHGDPDLAFFSGTAVYKKQFDVPTDRRSEGYAVSLDLGDVQVFAEVFLNGKNLGILWKPPYQLDATGLLKGKGNQLEVRVTNLWVNRLIGDEQYPATDRYEAGGKAGENLIEKIPDWLENGSPRPVTERKSFTTCRFYEQDSPLIDSGLIGPVRLHFGIFKPILHDY</sequence>
<dbReference type="GO" id="GO:0016787">
    <property type="term" value="F:hydrolase activity"/>
    <property type="evidence" value="ECO:0007669"/>
    <property type="project" value="UniProtKB-KW"/>
</dbReference>
<name>A0A518DBS3_9BACT</name>
<keyword evidence="1 3" id="KW-0732">Signal</keyword>
<evidence type="ECO:0000256" key="3">
    <source>
        <dbReference type="SAM" id="SignalP"/>
    </source>
</evidence>
<dbReference type="PANTHER" id="PTHR43817">
    <property type="entry name" value="GLYCOSYL HYDROLASE"/>
    <property type="match status" value="1"/>
</dbReference>
<dbReference type="KEGG" id="pnd:Pla175_22940"/>
<evidence type="ECO:0000313" key="5">
    <source>
        <dbReference type="Proteomes" id="UP000317429"/>
    </source>
</evidence>
<dbReference type="Pfam" id="PF17132">
    <property type="entry name" value="Glyco_hydro_106"/>
    <property type="match status" value="1"/>
</dbReference>
<dbReference type="EMBL" id="CP036291">
    <property type="protein sequence ID" value="QDU88910.1"/>
    <property type="molecule type" value="Genomic_DNA"/>
</dbReference>
<keyword evidence="5" id="KW-1185">Reference proteome</keyword>
<proteinExistence type="predicted"/>
<dbReference type="NCBIfam" id="NF045579">
    <property type="entry name" value="rhamnoside_JR"/>
    <property type="match status" value="1"/>
</dbReference>
<protein>
    <submittedName>
        <fullName evidence="4">Glycosyl hydrolases family 2, sugar binding domain</fullName>
    </submittedName>
</protein>
<accession>A0A518DBS3</accession>
<dbReference type="Proteomes" id="UP000317429">
    <property type="component" value="Chromosome"/>
</dbReference>
<reference evidence="4 5" key="1">
    <citation type="submission" date="2019-02" db="EMBL/GenBank/DDBJ databases">
        <title>Deep-cultivation of Planctomycetes and their phenomic and genomic characterization uncovers novel biology.</title>
        <authorList>
            <person name="Wiegand S."/>
            <person name="Jogler M."/>
            <person name="Boedeker C."/>
            <person name="Pinto D."/>
            <person name="Vollmers J."/>
            <person name="Rivas-Marin E."/>
            <person name="Kohn T."/>
            <person name="Peeters S.H."/>
            <person name="Heuer A."/>
            <person name="Rast P."/>
            <person name="Oberbeckmann S."/>
            <person name="Bunk B."/>
            <person name="Jeske O."/>
            <person name="Meyerdierks A."/>
            <person name="Storesund J.E."/>
            <person name="Kallscheuer N."/>
            <person name="Luecker S."/>
            <person name="Lage O.M."/>
            <person name="Pohl T."/>
            <person name="Merkel B.J."/>
            <person name="Hornburger P."/>
            <person name="Mueller R.-W."/>
            <person name="Bruemmer F."/>
            <person name="Labrenz M."/>
            <person name="Spormann A.M."/>
            <person name="Op den Camp H."/>
            <person name="Overmann J."/>
            <person name="Amann R."/>
            <person name="Jetten M.S.M."/>
            <person name="Mascher T."/>
            <person name="Medema M.H."/>
            <person name="Devos D.P."/>
            <person name="Kaster A.-K."/>
            <person name="Ovreas L."/>
            <person name="Rohde M."/>
            <person name="Galperin M.Y."/>
            <person name="Jogler C."/>
        </authorList>
    </citation>
    <scope>NUCLEOTIDE SEQUENCE [LARGE SCALE GENOMIC DNA]</scope>
    <source>
        <strain evidence="4 5">Pla175</strain>
    </source>
</reference>
<dbReference type="Gene3D" id="2.60.120.260">
    <property type="entry name" value="Galactose-binding domain-like"/>
    <property type="match status" value="1"/>
</dbReference>
<evidence type="ECO:0000256" key="2">
    <source>
        <dbReference type="ARBA" id="ARBA00022801"/>
    </source>
</evidence>